<dbReference type="EMBL" id="BGZO01000008">
    <property type="protein sequence ID" value="GBR75849.1"/>
    <property type="molecule type" value="Genomic_DNA"/>
</dbReference>
<accession>A0A388TGS5</accession>
<protein>
    <submittedName>
        <fullName evidence="2">Nucleotidyltransferases</fullName>
    </submittedName>
</protein>
<proteinExistence type="predicted"/>
<dbReference type="InterPro" id="IPR052548">
    <property type="entry name" value="Type_VII_TA_antitoxin"/>
</dbReference>
<dbReference type="AlphaFoldDB" id="A0A388TGS5"/>
<dbReference type="CDD" id="cd05403">
    <property type="entry name" value="NT_KNTase_like"/>
    <property type="match status" value="1"/>
</dbReference>
<reference evidence="2 3" key="1">
    <citation type="journal article" date="2019" name="ISME J.">
        <title>Genome analyses of uncultured TG2/ZB3 bacteria in 'Margulisbacteria' specifically attached to ectosymbiotic spirochetes of protists in the termite gut.</title>
        <authorList>
            <person name="Utami Y.D."/>
            <person name="Kuwahara H."/>
            <person name="Igai K."/>
            <person name="Murakami T."/>
            <person name="Sugaya K."/>
            <person name="Morikawa T."/>
            <person name="Nagura Y."/>
            <person name="Yuki M."/>
            <person name="Deevong P."/>
            <person name="Inoue T."/>
            <person name="Kihara K."/>
            <person name="Lo N."/>
            <person name="Yamada A."/>
            <person name="Ohkuma M."/>
            <person name="Hongoh Y."/>
        </authorList>
    </citation>
    <scope>NUCLEOTIDE SEQUENCE [LARGE SCALE GENOMIC DNA]</scope>
    <source>
        <strain evidence="2">NkOx7-02</strain>
    </source>
</reference>
<dbReference type="PANTHER" id="PTHR33933">
    <property type="entry name" value="NUCLEOTIDYLTRANSFERASE"/>
    <property type="match status" value="1"/>
</dbReference>
<gene>
    <name evidence="2" type="ORF">NO2_0481</name>
</gene>
<keyword evidence="3" id="KW-1185">Reference proteome</keyword>
<dbReference type="InterPro" id="IPR043519">
    <property type="entry name" value="NT_sf"/>
</dbReference>
<evidence type="ECO:0000259" key="1">
    <source>
        <dbReference type="Pfam" id="PF18765"/>
    </source>
</evidence>
<comment type="caution">
    <text evidence="2">The sequence shown here is derived from an EMBL/GenBank/DDBJ whole genome shotgun (WGS) entry which is preliminary data.</text>
</comment>
<evidence type="ECO:0000313" key="3">
    <source>
        <dbReference type="Proteomes" id="UP000275925"/>
    </source>
</evidence>
<feature type="domain" description="Polymerase beta nucleotidyltransferase" evidence="1">
    <location>
        <begin position="14"/>
        <end position="106"/>
    </location>
</feature>
<dbReference type="Gene3D" id="3.30.460.10">
    <property type="entry name" value="Beta Polymerase, domain 2"/>
    <property type="match status" value="1"/>
</dbReference>
<sequence>MLNSDILNIKDRILSSVDCQKIILFGSYAYGAPRADSDYDFYVVLDDGAEKPIRAVQKIYRDLAQTTMQISVDILANYKTRYEERSKLPTLERTVARQGIILYDRN</sequence>
<dbReference type="Proteomes" id="UP000275925">
    <property type="component" value="Unassembled WGS sequence"/>
</dbReference>
<dbReference type="InterPro" id="IPR041633">
    <property type="entry name" value="Polbeta"/>
</dbReference>
<dbReference type="SUPFAM" id="SSF81301">
    <property type="entry name" value="Nucleotidyltransferase"/>
    <property type="match status" value="1"/>
</dbReference>
<dbReference type="Pfam" id="PF18765">
    <property type="entry name" value="Polbeta"/>
    <property type="match status" value="1"/>
</dbReference>
<dbReference type="GO" id="GO:0016740">
    <property type="term" value="F:transferase activity"/>
    <property type="evidence" value="ECO:0007669"/>
    <property type="project" value="UniProtKB-KW"/>
</dbReference>
<name>A0A388TGS5_9BACT</name>
<evidence type="ECO:0000313" key="2">
    <source>
        <dbReference type="EMBL" id="GBR75849.1"/>
    </source>
</evidence>
<dbReference type="PANTHER" id="PTHR33933:SF1">
    <property type="entry name" value="PROTEIN ADENYLYLTRANSFERASE MNTA-RELATED"/>
    <property type="match status" value="1"/>
</dbReference>
<organism evidence="2 3">
    <name type="scientific">Candidatus Termititenax persephonae</name>
    <dbReference type="NCBI Taxonomy" id="2218525"/>
    <lineage>
        <taxon>Bacteria</taxon>
        <taxon>Bacillati</taxon>
        <taxon>Candidatus Margulisiibacteriota</taxon>
        <taxon>Candidatus Termititenacia</taxon>
        <taxon>Candidatus Termititenacales</taxon>
        <taxon>Candidatus Termititenacaceae</taxon>
        <taxon>Candidatus Termititenax</taxon>
    </lineage>
</organism>